<protein>
    <submittedName>
        <fullName evidence="10">ArnT family glycosyltransferase</fullName>
        <ecNumber evidence="10">2.4.-.-</ecNumber>
    </submittedName>
</protein>
<keyword evidence="11" id="KW-1185">Reference proteome</keyword>
<feature type="transmembrane region" description="Helical" evidence="8">
    <location>
        <begin position="174"/>
        <end position="199"/>
    </location>
</feature>
<evidence type="ECO:0000313" key="11">
    <source>
        <dbReference type="Proteomes" id="UP001596496"/>
    </source>
</evidence>
<name>A0ABW2P4K8_9ACTN</name>
<keyword evidence="5 8" id="KW-0812">Transmembrane</keyword>
<evidence type="ECO:0000256" key="4">
    <source>
        <dbReference type="ARBA" id="ARBA00022679"/>
    </source>
</evidence>
<evidence type="ECO:0000256" key="3">
    <source>
        <dbReference type="ARBA" id="ARBA00022676"/>
    </source>
</evidence>
<feature type="transmembrane region" description="Helical" evidence="8">
    <location>
        <begin position="311"/>
        <end position="333"/>
    </location>
</feature>
<dbReference type="Proteomes" id="UP001596496">
    <property type="component" value="Unassembled WGS sequence"/>
</dbReference>
<keyword evidence="4 10" id="KW-0808">Transferase</keyword>
<evidence type="ECO:0000256" key="5">
    <source>
        <dbReference type="ARBA" id="ARBA00022692"/>
    </source>
</evidence>
<feature type="transmembrane region" description="Helical" evidence="8">
    <location>
        <begin position="339"/>
        <end position="361"/>
    </location>
</feature>
<comment type="caution">
    <text evidence="10">The sequence shown here is derived from an EMBL/GenBank/DDBJ whole genome shotgun (WGS) entry which is preliminary data.</text>
</comment>
<reference evidence="11" key="1">
    <citation type="journal article" date="2019" name="Int. J. Syst. Evol. Microbiol.">
        <title>The Global Catalogue of Microorganisms (GCM) 10K type strain sequencing project: providing services to taxonomists for standard genome sequencing and annotation.</title>
        <authorList>
            <consortium name="The Broad Institute Genomics Platform"/>
            <consortium name="The Broad Institute Genome Sequencing Center for Infectious Disease"/>
            <person name="Wu L."/>
            <person name="Ma J."/>
        </authorList>
    </citation>
    <scope>NUCLEOTIDE SEQUENCE [LARGE SCALE GENOMIC DNA]</scope>
    <source>
        <strain evidence="11">CECT 7649</strain>
    </source>
</reference>
<comment type="subcellular location">
    <subcellularLocation>
        <location evidence="1">Cell membrane</location>
        <topology evidence="1">Multi-pass membrane protein</topology>
    </subcellularLocation>
</comment>
<feature type="transmembrane region" description="Helical" evidence="8">
    <location>
        <begin position="286"/>
        <end position="304"/>
    </location>
</feature>
<dbReference type="GO" id="GO:0016757">
    <property type="term" value="F:glycosyltransferase activity"/>
    <property type="evidence" value="ECO:0007669"/>
    <property type="project" value="UniProtKB-KW"/>
</dbReference>
<evidence type="ECO:0000313" key="10">
    <source>
        <dbReference type="EMBL" id="MFC7383421.1"/>
    </source>
</evidence>
<feature type="domain" description="Glycosyltransferase RgtA/B/C/D-like" evidence="9">
    <location>
        <begin position="69"/>
        <end position="229"/>
    </location>
</feature>
<dbReference type="RefSeq" id="WP_380826899.1">
    <property type="nucleotide sequence ID" value="NZ_JBHTCG010000008.1"/>
</dbReference>
<dbReference type="PANTHER" id="PTHR33908">
    <property type="entry name" value="MANNOSYLTRANSFERASE YKCB-RELATED"/>
    <property type="match status" value="1"/>
</dbReference>
<dbReference type="EC" id="2.4.-.-" evidence="10"/>
<keyword evidence="3 10" id="KW-0328">Glycosyltransferase</keyword>
<keyword evidence="7 8" id="KW-0472">Membrane</keyword>
<evidence type="ECO:0000256" key="7">
    <source>
        <dbReference type="ARBA" id="ARBA00023136"/>
    </source>
</evidence>
<accession>A0ABW2P4K8</accession>
<evidence type="ECO:0000259" key="9">
    <source>
        <dbReference type="Pfam" id="PF13231"/>
    </source>
</evidence>
<dbReference type="InterPro" id="IPR050297">
    <property type="entry name" value="LipidA_mod_glycosyltrf_83"/>
</dbReference>
<evidence type="ECO:0000256" key="6">
    <source>
        <dbReference type="ARBA" id="ARBA00022989"/>
    </source>
</evidence>
<organism evidence="10 11">
    <name type="scientific">Sphaerisporangium rhizosphaerae</name>
    <dbReference type="NCBI Taxonomy" id="2269375"/>
    <lineage>
        <taxon>Bacteria</taxon>
        <taxon>Bacillati</taxon>
        <taxon>Actinomycetota</taxon>
        <taxon>Actinomycetes</taxon>
        <taxon>Streptosporangiales</taxon>
        <taxon>Streptosporangiaceae</taxon>
        <taxon>Sphaerisporangium</taxon>
    </lineage>
</organism>
<sequence>MADGRAHDFAVRADAGTVPTGLAPFDRRVIAVGGVVFAVLMALSPRYGFQRDELYFLDAARHLQASYVDQPFLAPLLARVSLDLFGVSLPGLRVWPALAAWATVVVGGLTARELGGGRRPQLMAAVAVATMPVLWAADHVANTTPYAMLALAALALVVVRIGRTGDPRWWPVAGLALGLGVADNHQPGFFAVALVVGALFGGGRRLVLNRWFAAGAAIAVAFVVPDIWWQSQHEWATIAMTRQLNRENGGLLNIPVWVIGQLLLVCLALVWVWPAGLRLLWRSERPLWRALVWAYGLLFVLYALTTGAKIYYVAGAYVYLLAAGAVAVDGWLYAWRLRIGAVAVATALLTVVLALGLLPILPLPRAGSGRTIDSTLAETVGWPELVDTVRDVWNTLPPGQRAQAVIFTDNYSEAGAINELGRGTGLPTAVSGHNSVWWWGPGNPDATTVVAVAPGSSYAGYLGGFFTSVREAATVSNPYGVRNIEAGGHVYVCTGLRLPWSRLWPRLRHYD</sequence>
<proteinExistence type="predicted"/>
<keyword evidence="2" id="KW-1003">Cell membrane</keyword>
<feature type="transmembrane region" description="Helical" evidence="8">
    <location>
        <begin position="211"/>
        <end position="229"/>
    </location>
</feature>
<dbReference type="InterPro" id="IPR038731">
    <property type="entry name" value="RgtA/B/C-like"/>
</dbReference>
<evidence type="ECO:0000256" key="8">
    <source>
        <dbReference type="SAM" id="Phobius"/>
    </source>
</evidence>
<dbReference type="PANTHER" id="PTHR33908:SF11">
    <property type="entry name" value="MEMBRANE PROTEIN"/>
    <property type="match status" value="1"/>
</dbReference>
<evidence type="ECO:0000256" key="2">
    <source>
        <dbReference type="ARBA" id="ARBA00022475"/>
    </source>
</evidence>
<gene>
    <name evidence="10" type="ORF">ACFQSB_14460</name>
</gene>
<dbReference type="EMBL" id="JBHTCG010000008">
    <property type="protein sequence ID" value="MFC7383421.1"/>
    <property type="molecule type" value="Genomic_DNA"/>
</dbReference>
<dbReference type="Pfam" id="PF13231">
    <property type="entry name" value="PMT_2"/>
    <property type="match status" value="1"/>
</dbReference>
<feature type="transmembrane region" description="Helical" evidence="8">
    <location>
        <begin position="250"/>
        <end position="274"/>
    </location>
</feature>
<feature type="transmembrane region" description="Helical" evidence="8">
    <location>
        <begin position="143"/>
        <end position="162"/>
    </location>
</feature>
<feature type="transmembrane region" description="Helical" evidence="8">
    <location>
        <begin position="29"/>
        <end position="49"/>
    </location>
</feature>
<keyword evidence="6 8" id="KW-1133">Transmembrane helix</keyword>
<evidence type="ECO:0000256" key="1">
    <source>
        <dbReference type="ARBA" id="ARBA00004651"/>
    </source>
</evidence>